<comment type="caution">
    <text evidence="14">The sequence shown here is derived from an EMBL/GenBank/DDBJ whole genome shotgun (WGS) entry which is preliminary data.</text>
</comment>
<dbReference type="GO" id="GO:0005694">
    <property type="term" value="C:chromosome"/>
    <property type="evidence" value="ECO:0007669"/>
    <property type="project" value="InterPro"/>
</dbReference>
<dbReference type="SMART" id="SM00436">
    <property type="entry name" value="TOP1Bc"/>
    <property type="match status" value="1"/>
</dbReference>
<dbReference type="PRINTS" id="PR00417">
    <property type="entry name" value="PRTPISMRASEI"/>
</dbReference>
<evidence type="ECO:0000256" key="7">
    <source>
        <dbReference type="ARBA" id="ARBA00023029"/>
    </source>
</evidence>
<evidence type="ECO:0000313" key="15">
    <source>
        <dbReference type="Proteomes" id="UP000177941"/>
    </source>
</evidence>
<feature type="site" description="Interaction with DNA" evidence="10">
    <location>
        <position position="31"/>
    </location>
</feature>
<evidence type="ECO:0000259" key="12">
    <source>
        <dbReference type="PROSITE" id="PS50880"/>
    </source>
</evidence>
<dbReference type="GO" id="GO:0003917">
    <property type="term" value="F:DNA topoisomerase type I (single strand cut, ATP-independent) activity"/>
    <property type="evidence" value="ECO:0007669"/>
    <property type="project" value="UniProtKB-UniRule"/>
</dbReference>
<dbReference type="InterPro" id="IPR003602">
    <property type="entry name" value="Topo_IA_DNA-bd_dom"/>
</dbReference>
<dbReference type="CDD" id="cd03363">
    <property type="entry name" value="TOPRIM_TopoIA_TopoI"/>
    <property type="match status" value="1"/>
</dbReference>
<dbReference type="Gene3D" id="3.30.65.10">
    <property type="entry name" value="Bacterial Topoisomerase I, domain 1"/>
    <property type="match status" value="3"/>
</dbReference>
<dbReference type="PROSITE" id="PS00396">
    <property type="entry name" value="TOPO_IA_1"/>
    <property type="match status" value="1"/>
</dbReference>
<feature type="site" description="Interaction with DNA" evidence="10">
    <location>
        <position position="141"/>
    </location>
</feature>
<dbReference type="InterPro" id="IPR028612">
    <property type="entry name" value="Topoisom_1_IA"/>
</dbReference>
<reference evidence="14 15" key="1">
    <citation type="journal article" date="2016" name="Nat. Commun.">
        <title>Thousands of microbial genomes shed light on interconnected biogeochemical processes in an aquifer system.</title>
        <authorList>
            <person name="Anantharaman K."/>
            <person name="Brown C.T."/>
            <person name="Hug L.A."/>
            <person name="Sharon I."/>
            <person name="Castelle C.J."/>
            <person name="Probst A.J."/>
            <person name="Thomas B.C."/>
            <person name="Singh A."/>
            <person name="Wilkins M.J."/>
            <person name="Karaoz U."/>
            <person name="Brodie E.L."/>
            <person name="Williams K.H."/>
            <person name="Hubbard S.S."/>
            <person name="Banfield J.F."/>
        </authorList>
    </citation>
    <scope>NUCLEOTIDE SEQUENCE [LARGE SCALE GENOMIC DNA]</scope>
</reference>
<evidence type="ECO:0000256" key="6">
    <source>
        <dbReference type="ARBA" id="ARBA00022842"/>
    </source>
</evidence>
<feature type="site" description="Interaction with DNA" evidence="10">
    <location>
        <position position="153"/>
    </location>
</feature>
<feature type="site" description="Interaction with DNA" evidence="10">
    <location>
        <position position="138"/>
    </location>
</feature>
<dbReference type="SUPFAM" id="SSF57783">
    <property type="entry name" value="Zinc beta-ribbon"/>
    <property type="match status" value="2"/>
</dbReference>
<dbReference type="PANTHER" id="PTHR42785">
    <property type="entry name" value="DNA TOPOISOMERASE, TYPE IA, CORE"/>
    <property type="match status" value="1"/>
</dbReference>
<dbReference type="CDD" id="cd00186">
    <property type="entry name" value="TOP1Ac"/>
    <property type="match status" value="1"/>
</dbReference>
<dbReference type="NCBIfam" id="TIGR01051">
    <property type="entry name" value="topA_bact"/>
    <property type="match status" value="1"/>
</dbReference>
<dbReference type="InterPro" id="IPR013825">
    <property type="entry name" value="Topo_IA_cen_sub2"/>
</dbReference>
<feature type="compositionally biased region" description="Basic and acidic residues" evidence="11">
    <location>
        <begin position="332"/>
        <end position="341"/>
    </location>
</feature>
<dbReference type="EC" id="5.6.2.1" evidence="10"/>
<dbReference type="InterPro" id="IPR013497">
    <property type="entry name" value="Topo_IA_cen"/>
</dbReference>
<dbReference type="SMART" id="SM00437">
    <property type="entry name" value="TOP1Ac"/>
    <property type="match status" value="1"/>
</dbReference>
<dbReference type="PANTHER" id="PTHR42785:SF1">
    <property type="entry name" value="DNA TOPOISOMERASE"/>
    <property type="match status" value="1"/>
</dbReference>
<evidence type="ECO:0000256" key="8">
    <source>
        <dbReference type="ARBA" id="ARBA00023125"/>
    </source>
</evidence>
<feature type="site" description="Interaction with DNA" evidence="10">
    <location>
        <position position="479"/>
    </location>
</feature>
<dbReference type="GO" id="GO:0006265">
    <property type="term" value="P:DNA topological change"/>
    <property type="evidence" value="ECO:0007669"/>
    <property type="project" value="UniProtKB-UniRule"/>
</dbReference>
<dbReference type="Pfam" id="PF01751">
    <property type="entry name" value="Toprim"/>
    <property type="match status" value="1"/>
</dbReference>
<keyword evidence="7 10" id="KW-0799">Topoisomerase</keyword>
<dbReference type="InterPro" id="IPR023406">
    <property type="entry name" value="Topo_IA_AS"/>
</dbReference>
<feature type="site" description="Interaction with DNA" evidence="10">
    <location>
        <position position="292"/>
    </location>
</feature>
<evidence type="ECO:0000256" key="5">
    <source>
        <dbReference type="ARBA" id="ARBA00022833"/>
    </source>
</evidence>
<dbReference type="InterPro" id="IPR023405">
    <property type="entry name" value="Topo_IA_core_domain"/>
</dbReference>
<comment type="catalytic activity">
    <reaction evidence="1 10">
        <text>ATP-independent breakage of single-stranded DNA, followed by passage and rejoining.</text>
        <dbReference type="EC" id="5.6.2.1"/>
    </reaction>
</comment>
<name>A0A1G1X7Q6_9BACT</name>
<evidence type="ECO:0000256" key="1">
    <source>
        <dbReference type="ARBA" id="ARBA00000213"/>
    </source>
</evidence>
<dbReference type="PROSITE" id="PS52039">
    <property type="entry name" value="TOPO_IA_2"/>
    <property type="match status" value="1"/>
</dbReference>
<evidence type="ECO:0000256" key="9">
    <source>
        <dbReference type="ARBA" id="ARBA00023235"/>
    </source>
</evidence>
<keyword evidence="4" id="KW-0863">Zinc-finger</keyword>
<dbReference type="AlphaFoldDB" id="A0A1G1X7Q6"/>
<dbReference type="InterPro" id="IPR013826">
    <property type="entry name" value="Topo_IA_cen_sub3"/>
</dbReference>
<dbReference type="InterPro" id="IPR006171">
    <property type="entry name" value="TOPRIM_dom"/>
</dbReference>
<keyword evidence="8 10" id="KW-0238">DNA-binding</keyword>
<dbReference type="PROSITE" id="PS50880">
    <property type="entry name" value="TOPRIM"/>
    <property type="match status" value="1"/>
</dbReference>
<dbReference type="InterPro" id="IPR013824">
    <property type="entry name" value="Topo_IA_cen_sub1"/>
</dbReference>
<dbReference type="Gene3D" id="1.10.460.10">
    <property type="entry name" value="Topoisomerase I, domain 2"/>
    <property type="match status" value="1"/>
</dbReference>
<dbReference type="GO" id="GO:0003677">
    <property type="term" value="F:DNA binding"/>
    <property type="evidence" value="ECO:0007669"/>
    <property type="project" value="UniProtKB-KW"/>
</dbReference>
<keyword evidence="3" id="KW-0479">Metal-binding</keyword>
<dbReference type="HAMAP" id="MF_00952">
    <property type="entry name" value="Topoisom_1_prok"/>
    <property type="match status" value="1"/>
</dbReference>
<sequence>MNLVIVESPAKAKTIQKYLGKGFVVKSSYGHVRDLPKSKIGVAVEKNFTPSYVIPDKAKERIKELKKYAAKADIIYFATDEDREGEAIAWHLYEVLAPKKEKAKRITFHEITKTAIQHAIENPRELDINLVNAQQARRVLDRLVGYELSPLLWNKVRRGLSAGRVQSVAVRLIVQREQEIAAFKSDEYWTLEALLKKDKQEFSSFLKSKKGKAIPKLGIKSKEEVSAMEKELSGATYTVSSITTKEKKRTPPAPFTTSTLQQAAFNQLGFSSKRTMMIAQQLYENGHITYMRTDSLNLAAEAVASASATIKKLFGDNYALAAPRVFSKKSKGAQEAHEAIRPTDPSQTPDDLAAQFEPSQQKLYRLIWQRMVASQMADAALNQTAIDITAGAYTFRANGMTVAFDGFVRALGEKAAFQESVLPKLAQGDTLDLTKLSPEQHFTQPPARYSEATLVKALEEHGIGRPSTYAPTIDVIQKRGYVEKNEEKRLAPTEIGTLVNSVLTEHFPNIVDIDFTANMEASLDDVASGDKKWQPVIKEFYDPFHKLIGAKNKELKKEDLTQEATEEKCPKCGSDVVIKLGRFGKFKACSNYPECKHTEPLGDEKKLEEEYSGKTCPDCGKPLVVKRGRFGAFLGCSGYPECKHITPIVKDTGVKCPVCKKGSIIEKKSRRGKTFFACDQYPECKNAYWSKPTGETCPQCSSLLVYGAKNTIRCSSKTCKFTKENEEE</sequence>
<dbReference type="Gene3D" id="1.10.290.10">
    <property type="entry name" value="Topoisomerase I, domain 4"/>
    <property type="match status" value="1"/>
</dbReference>
<feature type="domain" description="Toprim" evidence="12">
    <location>
        <begin position="1"/>
        <end position="111"/>
    </location>
</feature>
<dbReference type="EMBL" id="MHHS01000050">
    <property type="protein sequence ID" value="OGY35417.1"/>
    <property type="molecule type" value="Genomic_DNA"/>
</dbReference>
<evidence type="ECO:0000256" key="4">
    <source>
        <dbReference type="ARBA" id="ARBA00022771"/>
    </source>
</evidence>
<gene>
    <name evidence="10" type="primary">topA</name>
    <name evidence="14" type="ORF">A3E36_01835</name>
</gene>
<feature type="region of interest" description="Interaction with DNA" evidence="10">
    <location>
        <begin position="161"/>
        <end position="166"/>
    </location>
</feature>
<dbReference type="GO" id="GO:0008270">
    <property type="term" value="F:zinc ion binding"/>
    <property type="evidence" value="ECO:0007669"/>
    <property type="project" value="UniProtKB-KW"/>
</dbReference>
<dbReference type="SUPFAM" id="SSF56712">
    <property type="entry name" value="Prokaryotic type I DNA topoisomerase"/>
    <property type="match status" value="1"/>
</dbReference>
<evidence type="ECO:0000259" key="13">
    <source>
        <dbReference type="PROSITE" id="PS52039"/>
    </source>
</evidence>
<dbReference type="InterPro" id="IPR013498">
    <property type="entry name" value="Topo_IA_Znf"/>
</dbReference>
<proteinExistence type="inferred from homology"/>
<dbReference type="Proteomes" id="UP000177941">
    <property type="component" value="Unassembled WGS sequence"/>
</dbReference>
<comment type="function">
    <text evidence="10">Releases the supercoiling and torsional tension of DNA, which is introduced during the DNA replication and transcription, by transiently cleaving and rejoining one strand of the DNA duplex. Introduces a single-strand break via transesterification at a target site in duplex DNA. The scissile phosphodiester is attacked by the catalytic tyrosine of the enzyme, resulting in the formation of a DNA-(5'-phosphotyrosyl)-enzyme intermediate and the expulsion of a 3'-OH DNA strand. The free DNA strand then undergoes passage around the unbroken strand, thus removing DNA supercoils. Finally, in the religation step, the DNA 3'-OH attacks the covalent intermediate to expel the active-site tyrosine and restore the DNA phosphodiester backbone.</text>
</comment>
<feature type="site" description="Interaction with DNA" evidence="10">
    <location>
        <position position="146"/>
    </location>
</feature>
<dbReference type="Pfam" id="PF01396">
    <property type="entry name" value="Zn_ribbon_Top1"/>
    <property type="match status" value="4"/>
</dbReference>
<keyword evidence="5" id="KW-0862">Zinc</keyword>
<dbReference type="InterPro" id="IPR005733">
    <property type="entry name" value="TopoI_bac-type"/>
</dbReference>
<evidence type="ECO:0000256" key="3">
    <source>
        <dbReference type="ARBA" id="ARBA00022723"/>
    </source>
</evidence>
<feature type="domain" description="Topo IA-type catalytic" evidence="13">
    <location>
        <begin position="127"/>
        <end position="548"/>
    </location>
</feature>
<evidence type="ECO:0000256" key="2">
    <source>
        <dbReference type="ARBA" id="ARBA00009446"/>
    </source>
</evidence>
<evidence type="ECO:0000313" key="14">
    <source>
        <dbReference type="EMBL" id="OGY35417.1"/>
    </source>
</evidence>
<accession>A0A1G1X7Q6</accession>
<keyword evidence="6" id="KW-0460">Magnesium</keyword>
<dbReference type="InterPro" id="IPR000380">
    <property type="entry name" value="Topo_IA"/>
</dbReference>
<evidence type="ECO:0000256" key="10">
    <source>
        <dbReference type="HAMAP-Rule" id="MF_00952"/>
    </source>
</evidence>
<protein>
    <recommendedName>
        <fullName evidence="10">DNA topoisomerase 1</fullName>
        <ecNumber evidence="10">5.6.2.1</ecNumber>
    </recommendedName>
    <alternativeName>
        <fullName evidence="10">DNA topoisomerase I</fullName>
    </alternativeName>
</protein>
<dbReference type="Pfam" id="PF01131">
    <property type="entry name" value="Topoisom_bac"/>
    <property type="match status" value="1"/>
</dbReference>
<feature type="site" description="Interaction with DNA" evidence="10">
    <location>
        <position position="137"/>
    </location>
</feature>
<dbReference type="SMART" id="SM00493">
    <property type="entry name" value="TOPRIM"/>
    <property type="match status" value="1"/>
</dbReference>
<comment type="similarity">
    <text evidence="2 10">Belongs to the type IA topoisomerase family.</text>
</comment>
<dbReference type="Gene3D" id="3.40.50.140">
    <property type="match status" value="1"/>
</dbReference>
<evidence type="ECO:0000256" key="11">
    <source>
        <dbReference type="SAM" id="MobiDB-lite"/>
    </source>
</evidence>
<feature type="active site" description="O-(5'-phospho-DNA)-tyrosine intermediate" evidence="10">
    <location>
        <position position="290"/>
    </location>
</feature>
<dbReference type="InterPro" id="IPR034149">
    <property type="entry name" value="TOPRIM_TopoI"/>
</dbReference>
<dbReference type="Gene3D" id="2.70.20.10">
    <property type="entry name" value="Topoisomerase I, domain 3"/>
    <property type="match status" value="1"/>
</dbReference>
<feature type="region of interest" description="Disordered" evidence="11">
    <location>
        <begin position="331"/>
        <end position="351"/>
    </location>
</feature>
<organism evidence="14 15">
    <name type="scientific">Candidatus Andersenbacteria bacterium RIFCSPHIGHO2_12_FULL_45_11b</name>
    <dbReference type="NCBI Taxonomy" id="1797282"/>
    <lineage>
        <taxon>Bacteria</taxon>
        <taxon>Candidatus Anderseniibacteriota</taxon>
    </lineage>
</organism>
<comment type="subunit">
    <text evidence="10">Monomer.</text>
</comment>
<keyword evidence="9 10" id="KW-0413">Isomerase</keyword>
<dbReference type="InterPro" id="IPR003601">
    <property type="entry name" value="Topo_IA_2"/>
</dbReference>